<evidence type="ECO:0000313" key="2">
    <source>
        <dbReference type="Proteomes" id="UP001163321"/>
    </source>
</evidence>
<sequence>MRSFKRMLRYHRRVAALRQFRYSSLSTASSWLLSTAHESLVHFKASDAASTDVRIRPVIGANDLKLRVVDQSNEMERFFSIVSDAEKLCIEKISDEKVTLELVLPYRVNLHVSVANGSVSMVDKIEGDVNVVVGHGDIAVQKVRGSTVKLKTNGGKIDISELVEGENVRLEARDGVKCQKLLAAAAEVKLGKGEWDSEFGAVYASTCTIVSSHPSHLSTLRVGNVHGYLRVAGEGLKRVQVDSVTGDLTVEDSGDKCDVTAHFDSWTPDSASSILVGGNVRVSLHPAAPIHTELHGARITIGQDCEFRSSEMDQLDEDYAIFTGELQPQEIVAASLSSGKINVDSAKDDAMRTSFFMKPTSSDRYDEREESKTPRLFVHSLCGEVSLEQLNWMDNIKRKHLKR</sequence>
<dbReference type="Proteomes" id="UP001163321">
    <property type="component" value="Chromosome 10"/>
</dbReference>
<comment type="caution">
    <text evidence="1">The sequence shown here is derived from an EMBL/GenBank/DDBJ whole genome shotgun (WGS) entry which is preliminary data.</text>
</comment>
<proteinExistence type="predicted"/>
<protein>
    <submittedName>
        <fullName evidence="1">Uncharacterized protein</fullName>
    </submittedName>
</protein>
<accession>A0ACC0WQY6</accession>
<name>A0ACC0WQY6_9STRA</name>
<dbReference type="EMBL" id="CM047589">
    <property type="protein sequence ID" value="KAI9920464.1"/>
    <property type="molecule type" value="Genomic_DNA"/>
</dbReference>
<evidence type="ECO:0000313" key="1">
    <source>
        <dbReference type="EMBL" id="KAI9920464.1"/>
    </source>
</evidence>
<gene>
    <name evidence="1" type="ORF">PsorP6_015807</name>
</gene>
<organism evidence="1 2">
    <name type="scientific">Peronosclerospora sorghi</name>
    <dbReference type="NCBI Taxonomy" id="230839"/>
    <lineage>
        <taxon>Eukaryota</taxon>
        <taxon>Sar</taxon>
        <taxon>Stramenopiles</taxon>
        <taxon>Oomycota</taxon>
        <taxon>Peronosporomycetes</taxon>
        <taxon>Peronosporales</taxon>
        <taxon>Peronosporaceae</taxon>
        <taxon>Peronosclerospora</taxon>
    </lineage>
</organism>
<keyword evidence="2" id="KW-1185">Reference proteome</keyword>
<reference evidence="1 2" key="1">
    <citation type="journal article" date="2022" name="bioRxiv">
        <title>The genome of the oomycete Peronosclerospora sorghi, a cosmopolitan pathogen of maize and sorghum, is inflated with dispersed pseudogenes.</title>
        <authorList>
            <person name="Fletcher K."/>
            <person name="Martin F."/>
            <person name="Isakeit T."/>
            <person name="Cavanaugh K."/>
            <person name="Magill C."/>
            <person name="Michelmore R."/>
        </authorList>
    </citation>
    <scope>NUCLEOTIDE SEQUENCE [LARGE SCALE GENOMIC DNA]</scope>
    <source>
        <strain evidence="1">P6</strain>
    </source>
</reference>